<accession>A0A915L8P7</accession>
<evidence type="ECO:0000313" key="1">
    <source>
        <dbReference type="Proteomes" id="UP000887565"/>
    </source>
</evidence>
<dbReference type="AlphaFoldDB" id="A0A915L8P7"/>
<proteinExistence type="predicted"/>
<dbReference type="SUPFAM" id="SSF46785">
    <property type="entry name" value="Winged helix' DNA-binding domain"/>
    <property type="match status" value="1"/>
</dbReference>
<dbReference type="WBParaSite" id="nRc.2.0.1.t46121-RA">
    <property type="protein sequence ID" value="nRc.2.0.1.t46121-RA"/>
    <property type="gene ID" value="nRc.2.0.1.g46121"/>
</dbReference>
<keyword evidence="1" id="KW-1185">Reference proteome</keyword>
<dbReference type="Gene3D" id="1.10.10.10">
    <property type="entry name" value="Winged helix-like DNA-binding domain superfamily/Winged helix DNA-binding domain"/>
    <property type="match status" value="1"/>
</dbReference>
<organism evidence="1 2">
    <name type="scientific">Romanomermis culicivorax</name>
    <name type="common">Nematode worm</name>
    <dbReference type="NCBI Taxonomy" id="13658"/>
    <lineage>
        <taxon>Eukaryota</taxon>
        <taxon>Metazoa</taxon>
        <taxon>Ecdysozoa</taxon>
        <taxon>Nematoda</taxon>
        <taxon>Enoplea</taxon>
        <taxon>Dorylaimia</taxon>
        <taxon>Mermithida</taxon>
        <taxon>Mermithoidea</taxon>
        <taxon>Mermithidae</taxon>
        <taxon>Romanomermis</taxon>
    </lineage>
</organism>
<dbReference type="Proteomes" id="UP000887565">
    <property type="component" value="Unplaced"/>
</dbReference>
<name>A0A915L8P7_ROMCU</name>
<reference evidence="2" key="1">
    <citation type="submission" date="2022-11" db="UniProtKB">
        <authorList>
            <consortium name="WormBaseParasite"/>
        </authorList>
    </citation>
    <scope>IDENTIFICATION</scope>
</reference>
<evidence type="ECO:0000313" key="2">
    <source>
        <dbReference type="WBParaSite" id="nRc.2.0.1.t46121-RA"/>
    </source>
</evidence>
<dbReference type="InterPro" id="IPR036388">
    <property type="entry name" value="WH-like_DNA-bd_sf"/>
</dbReference>
<sequence>MFTDNAESAVLWCKQDAAIYKTLMAEVFGYLFEPNASDMQIQTQNEIGKDDQQTLVTRRPTYAQWIAAAIDSTTKKAMTLADINEWMIKNVPGLAEQRYLHSCKGWKKQ</sequence>
<protein>
    <submittedName>
        <fullName evidence="2">Uncharacterized protein</fullName>
    </submittedName>
</protein>
<dbReference type="InterPro" id="IPR036390">
    <property type="entry name" value="WH_DNA-bd_sf"/>
</dbReference>